<keyword evidence="2" id="KW-0472">Membrane</keyword>
<sequence>MKKSYLYGGIIGGIAVVVLGGFGIASLTGGSVGGPLDAKVTAANAVIINDIDESKRYVELDVKVNNKTSQSIKFDSKAFKLKNTKTNETTDMESSIVSDSIKVMSYGASVSPKSSAKEIVVFDLGKQSSLKNYELLIDSRDSNYKDQKQVEVKLSDVKLKDTTDKPAKALGAYISTIFEGKEALMYDKFVANDKSDDQKEFNKDAIAWMESNMFSNRSLEADAGNKLVQKLQAKNDKEAKVEYKVIEATPTTAEIEVTPTTASLQDSSDMIYDIIDAAIDSDSTSDMSYDQIETGAMNLFVDKFDDVLKEVKMKKDSYPEKIKLTNVDGKWKIDTTTDAYKSLSKKFMGSDY</sequence>
<protein>
    <submittedName>
        <fullName evidence="4">DUF5105 domain-containing protein</fullName>
    </submittedName>
</protein>
<organism evidence="4 5">
    <name type="scientific">Weissella diestrammenae</name>
    <dbReference type="NCBI Taxonomy" id="1162633"/>
    <lineage>
        <taxon>Bacteria</taxon>
        <taxon>Bacillati</taxon>
        <taxon>Bacillota</taxon>
        <taxon>Bacilli</taxon>
        <taxon>Lactobacillales</taxon>
        <taxon>Lactobacillaceae</taxon>
        <taxon>Weissella</taxon>
    </lineage>
</organism>
<keyword evidence="2" id="KW-1133">Transmembrane helix</keyword>
<dbReference type="InterPro" id="IPR031343">
    <property type="entry name" value="DUF5105"/>
</dbReference>
<gene>
    <name evidence="4" type="ORF">H9L19_00070</name>
</gene>
<keyword evidence="5" id="KW-1185">Reference proteome</keyword>
<evidence type="ECO:0000259" key="3">
    <source>
        <dbReference type="Pfam" id="PF17118"/>
    </source>
</evidence>
<feature type="transmembrane region" description="Helical" evidence="2">
    <location>
        <begin position="5"/>
        <end position="27"/>
    </location>
</feature>
<dbReference type="EMBL" id="CP060724">
    <property type="protein sequence ID" value="QNN75341.1"/>
    <property type="molecule type" value="Genomic_DNA"/>
</dbReference>
<accession>A0A7G9T5G6</accession>
<dbReference type="Proteomes" id="UP000515800">
    <property type="component" value="Chromosome"/>
</dbReference>
<dbReference type="InterPro" id="IPR029050">
    <property type="entry name" value="Immunoprotect_excell_Ig-like"/>
</dbReference>
<dbReference type="Pfam" id="PF17118">
    <property type="entry name" value="DUF5105"/>
    <property type="match status" value="1"/>
</dbReference>
<evidence type="ECO:0000313" key="5">
    <source>
        <dbReference type="Proteomes" id="UP000515800"/>
    </source>
</evidence>
<dbReference type="AlphaFoldDB" id="A0A7G9T5G6"/>
<reference evidence="4 5" key="1">
    <citation type="submission" date="2020-08" db="EMBL/GenBank/DDBJ databases">
        <title>Genome sequence of Weissella diestrammenae KACC 16890T.</title>
        <authorList>
            <person name="Hyun D.-W."/>
            <person name="Bae J.-W."/>
        </authorList>
    </citation>
    <scope>NUCLEOTIDE SEQUENCE [LARGE SCALE GENOMIC DNA]</scope>
    <source>
        <strain evidence="4 5">KACC 16890</strain>
    </source>
</reference>
<evidence type="ECO:0000256" key="2">
    <source>
        <dbReference type="SAM" id="Phobius"/>
    </source>
</evidence>
<proteinExistence type="predicted"/>
<keyword evidence="2" id="KW-0812">Transmembrane</keyword>
<name>A0A7G9T5G6_9LACO</name>
<keyword evidence="1" id="KW-0732">Signal</keyword>
<evidence type="ECO:0000313" key="4">
    <source>
        <dbReference type="EMBL" id="QNN75341.1"/>
    </source>
</evidence>
<dbReference type="RefSeq" id="WP_187529175.1">
    <property type="nucleotide sequence ID" value="NZ_CP060724.1"/>
</dbReference>
<feature type="domain" description="DUF5105" evidence="3">
    <location>
        <begin position="158"/>
        <end position="348"/>
    </location>
</feature>
<dbReference type="KEGG" id="wdi:H9L19_00070"/>
<dbReference type="Gene3D" id="2.60.40.1240">
    <property type="match status" value="1"/>
</dbReference>
<evidence type="ECO:0000256" key="1">
    <source>
        <dbReference type="ARBA" id="ARBA00022729"/>
    </source>
</evidence>